<keyword evidence="6" id="KW-1185">Reference proteome</keyword>
<reference evidence="6" key="1">
    <citation type="journal article" date="2019" name="Int. J. Syst. Evol. Microbiol.">
        <title>The Global Catalogue of Microorganisms (GCM) 10K type strain sequencing project: providing services to taxonomists for standard genome sequencing and annotation.</title>
        <authorList>
            <consortium name="The Broad Institute Genomics Platform"/>
            <consortium name="The Broad Institute Genome Sequencing Center for Infectious Disease"/>
            <person name="Wu L."/>
            <person name="Ma J."/>
        </authorList>
    </citation>
    <scope>NUCLEOTIDE SEQUENCE [LARGE SCALE GENOMIC DNA]</scope>
    <source>
        <strain evidence="6">LMG 29247</strain>
    </source>
</reference>
<dbReference type="SUPFAM" id="SSF56801">
    <property type="entry name" value="Acetyl-CoA synthetase-like"/>
    <property type="match status" value="1"/>
</dbReference>
<feature type="domain" description="AMP-dependent synthetase/ligase" evidence="4">
    <location>
        <begin position="14"/>
        <end position="436"/>
    </location>
</feature>
<dbReference type="Pfam" id="PF23562">
    <property type="entry name" value="AMP-binding_C_3"/>
    <property type="match status" value="1"/>
</dbReference>
<dbReference type="Pfam" id="PF00501">
    <property type="entry name" value="AMP-binding"/>
    <property type="match status" value="1"/>
</dbReference>
<evidence type="ECO:0000313" key="6">
    <source>
        <dbReference type="Proteomes" id="UP001597304"/>
    </source>
</evidence>
<organism evidence="5 6">
    <name type="scientific">Ottowia flava</name>
    <dbReference type="NCBI Taxonomy" id="2675430"/>
    <lineage>
        <taxon>Bacteria</taxon>
        <taxon>Pseudomonadati</taxon>
        <taxon>Pseudomonadota</taxon>
        <taxon>Betaproteobacteria</taxon>
        <taxon>Burkholderiales</taxon>
        <taxon>Comamonadaceae</taxon>
        <taxon>Ottowia</taxon>
    </lineage>
</organism>
<dbReference type="PANTHER" id="PTHR43272">
    <property type="entry name" value="LONG-CHAIN-FATTY-ACID--COA LIGASE"/>
    <property type="match status" value="1"/>
</dbReference>
<name>A0ABW4KQP1_9BURK</name>
<evidence type="ECO:0000313" key="5">
    <source>
        <dbReference type="EMBL" id="MFD1709407.1"/>
    </source>
</evidence>
<dbReference type="PANTHER" id="PTHR43272:SF32">
    <property type="entry name" value="AMP-DEPENDENT SYNTHETASE_LIGASE DOMAIN-CONTAINING PROTEIN"/>
    <property type="match status" value="1"/>
</dbReference>
<accession>A0ABW4KQP1</accession>
<proteinExistence type="predicted"/>
<dbReference type="InterPro" id="IPR042099">
    <property type="entry name" value="ANL_N_sf"/>
</dbReference>
<keyword evidence="3" id="KW-0443">Lipid metabolism</keyword>
<evidence type="ECO:0000259" key="4">
    <source>
        <dbReference type="Pfam" id="PF00501"/>
    </source>
</evidence>
<protein>
    <submittedName>
        <fullName evidence="5">AMP-dependent synthetase/ligase</fullName>
    </submittedName>
</protein>
<evidence type="ECO:0000256" key="1">
    <source>
        <dbReference type="ARBA" id="ARBA00022598"/>
    </source>
</evidence>
<comment type="caution">
    <text evidence="5">The sequence shown here is derived from an EMBL/GenBank/DDBJ whole genome shotgun (WGS) entry which is preliminary data.</text>
</comment>
<evidence type="ECO:0000256" key="3">
    <source>
        <dbReference type="ARBA" id="ARBA00023098"/>
    </source>
</evidence>
<dbReference type="RefSeq" id="WP_255507864.1">
    <property type="nucleotide sequence ID" value="NZ_JBHUEJ010000005.1"/>
</dbReference>
<dbReference type="EMBL" id="JBHUEJ010000005">
    <property type="protein sequence ID" value="MFD1709407.1"/>
    <property type="molecule type" value="Genomic_DNA"/>
</dbReference>
<keyword evidence="2" id="KW-0276">Fatty acid metabolism</keyword>
<dbReference type="Proteomes" id="UP001597304">
    <property type="component" value="Unassembled WGS sequence"/>
</dbReference>
<gene>
    <name evidence="5" type="ORF">ACFSF0_02195</name>
</gene>
<evidence type="ECO:0000256" key="2">
    <source>
        <dbReference type="ARBA" id="ARBA00022832"/>
    </source>
</evidence>
<sequence length="655" mass="73885">MNIRMATLPQLLRDHARRSPQRLSQRHKTRGIWREYDFSQVQRNVMELALGLHQLGIQRGETVAIIGENEPQHYWAEYAAQAVGCKVISLYPDLTADEVQYLLDDSEAVCLFAQDQEQVDKGLAVKTAALNLRHIVYWDDTGMWSYRDPILRKFHQLQSEGRSLGEKDELMYDRLVDLGRPDDIAVLSYTSGTTGKPKGVILSHRSLVDNAQRLINATRARPGTQYLSYIAPAWATEQFMGLALGIGLPMVVNFPEGPEQVLENIRELAVEAMTFAPRQWESMASSVQAHMLDAGRVRRGIYEWGLKVGHAVHVARMDGKPVSCWSRALLPLANALVLRPLRDQLGLTRLRVAICGGATMAPDVFRMFHAMGVPLRNIYGSTEVGLLTSHQGDRFDLETVGHWMQTHPEAGSSLEWMLTADGELCVRGGSSFLGYYRREGSVEAKVKDGWYQTGDAVTKTDRGELVFLERVSDLKRLADGQTFPPQFVETRLRFSPFIKDIMTVGDERRDFVAALINIDMGVLSRWAEDKRIGFSTFTDLSQRPEVADLLSQEIARVNQFLPAQARVRRFANFPKELDPDEGELTRSRKLRREFLEDRYSALVQGLYNGAPEVTVVIPVTYQDGRRSQFTAQVFIRDVAATDQTAKTGISNGRKR</sequence>
<dbReference type="InterPro" id="IPR000873">
    <property type="entry name" value="AMP-dep_synth/lig_dom"/>
</dbReference>
<keyword evidence="1" id="KW-0436">Ligase</keyword>
<dbReference type="Gene3D" id="3.40.50.12780">
    <property type="entry name" value="N-terminal domain of ligase-like"/>
    <property type="match status" value="1"/>
</dbReference>
<dbReference type="InterPro" id="IPR020845">
    <property type="entry name" value="AMP-binding_CS"/>
</dbReference>
<dbReference type="PROSITE" id="PS00455">
    <property type="entry name" value="AMP_BINDING"/>
    <property type="match status" value="1"/>
</dbReference>